<feature type="coiled-coil region" evidence="1">
    <location>
        <begin position="252"/>
        <end position="279"/>
    </location>
</feature>
<dbReference type="SUPFAM" id="SSF159659">
    <property type="entry name" value="Cgl1923-like"/>
    <property type="match status" value="1"/>
</dbReference>
<feature type="region of interest" description="Disordered" evidence="2">
    <location>
        <begin position="307"/>
        <end position="343"/>
    </location>
</feature>
<dbReference type="RefSeq" id="WP_377457237.1">
    <property type="nucleotide sequence ID" value="NZ_JBHLUB010000001.1"/>
</dbReference>
<dbReference type="InterPro" id="IPR038389">
    <property type="entry name" value="PSMG2_sf"/>
</dbReference>
<dbReference type="EMBL" id="JBHLUB010000001">
    <property type="protein sequence ID" value="MFC0580863.1"/>
    <property type="molecule type" value="Genomic_DNA"/>
</dbReference>
<feature type="compositionally biased region" description="Basic and acidic residues" evidence="2">
    <location>
        <begin position="328"/>
        <end position="343"/>
    </location>
</feature>
<organism evidence="3 4">
    <name type="scientific">Micrococcoides hystricis</name>
    <dbReference type="NCBI Taxonomy" id="1572761"/>
    <lineage>
        <taxon>Bacteria</taxon>
        <taxon>Bacillati</taxon>
        <taxon>Actinomycetota</taxon>
        <taxon>Actinomycetes</taxon>
        <taxon>Micrococcales</taxon>
        <taxon>Micrococcaceae</taxon>
        <taxon>Micrococcoides</taxon>
    </lineage>
</organism>
<name>A0ABV6P7Q2_9MICC</name>
<dbReference type="InterPro" id="IPR008492">
    <property type="entry name" value="Rv2714-like"/>
</dbReference>
<gene>
    <name evidence="3" type="ORF">ACFFFR_00460</name>
</gene>
<dbReference type="GO" id="GO:0000502">
    <property type="term" value="C:proteasome complex"/>
    <property type="evidence" value="ECO:0007669"/>
    <property type="project" value="UniProtKB-KW"/>
</dbReference>
<keyword evidence="3" id="KW-0647">Proteasome</keyword>
<accession>A0ABV6P7Q2</accession>
<reference evidence="3 4" key="1">
    <citation type="submission" date="2024-09" db="EMBL/GenBank/DDBJ databases">
        <authorList>
            <person name="Sun Q."/>
            <person name="Mori K."/>
        </authorList>
    </citation>
    <scope>NUCLEOTIDE SEQUENCE [LARGE SCALE GENOMIC DNA]</scope>
    <source>
        <strain evidence="3 4">NCAIM B.02604</strain>
    </source>
</reference>
<keyword evidence="4" id="KW-1185">Reference proteome</keyword>
<dbReference type="Gene3D" id="1.10.287.100">
    <property type="match status" value="1"/>
</dbReference>
<dbReference type="Pfam" id="PF09754">
    <property type="entry name" value="PAC2"/>
    <property type="match status" value="1"/>
</dbReference>
<dbReference type="Proteomes" id="UP001589862">
    <property type="component" value="Unassembled WGS sequence"/>
</dbReference>
<protein>
    <submittedName>
        <fullName evidence="3">Proteasome assembly chaperone family protein</fullName>
    </submittedName>
</protein>
<evidence type="ECO:0000256" key="2">
    <source>
        <dbReference type="SAM" id="MobiDB-lite"/>
    </source>
</evidence>
<comment type="caution">
    <text evidence="3">The sequence shown here is derived from an EMBL/GenBank/DDBJ whole genome shotgun (WGS) entry which is preliminary data.</text>
</comment>
<evidence type="ECO:0000313" key="3">
    <source>
        <dbReference type="EMBL" id="MFC0580863.1"/>
    </source>
</evidence>
<feature type="compositionally biased region" description="Polar residues" evidence="2">
    <location>
        <begin position="307"/>
        <end position="322"/>
    </location>
</feature>
<sequence>MQDPMSLFTLTSVGHDLRESLRSSRALREVEDLTLVVLFTGHHNAGCINNVLRDEFNAELENELLASFDVDQLINYRDRRPTITFAGDHFTEYLAPKMHLRLAYDQAQRPFLLLTGPEPDLQWERFTQAILNIIEDLHVKLTVIMEGLPMPVPHTRPLGLTVHGNAGDRLAGLSTFTPMADLSASAAMVLEYRLTEAQRDVLGLTLHIPHYLAEMVYPQGAVAAIEYLSAATGLSLPSDKLREQGRDLDTDIAQQVAQSQEALELVQKLETNFDEYAEEKAPRSLLVDENEEIPDAEVIATSLQEFLSTQPRHTTEPTQANQPMPPELEFKQLEQRREPDEDA</sequence>
<dbReference type="PIRSF" id="PIRSF028754">
    <property type="entry name" value="UCP028754"/>
    <property type="match status" value="1"/>
</dbReference>
<dbReference type="Gene3D" id="3.40.50.10900">
    <property type="entry name" value="PAC-like subunit"/>
    <property type="match status" value="1"/>
</dbReference>
<evidence type="ECO:0000256" key="1">
    <source>
        <dbReference type="SAM" id="Coils"/>
    </source>
</evidence>
<proteinExistence type="predicted"/>
<evidence type="ECO:0000313" key="4">
    <source>
        <dbReference type="Proteomes" id="UP001589862"/>
    </source>
</evidence>
<dbReference type="InterPro" id="IPR019151">
    <property type="entry name" value="Proteasome_assmbl_chaperone_2"/>
</dbReference>
<keyword evidence="1" id="KW-0175">Coiled coil</keyword>